<dbReference type="Proteomes" id="UP000199504">
    <property type="component" value="Unassembled WGS sequence"/>
</dbReference>
<dbReference type="CDD" id="cd07043">
    <property type="entry name" value="STAS_anti-anti-sigma_factors"/>
    <property type="match status" value="1"/>
</dbReference>
<evidence type="ECO:0000259" key="1">
    <source>
        <dbReference type="PROSITE" id="PS50801"/>
    </source>
</evidence>
<feature type="domain" description="STAS" evidence="1">
    <location>
        <begin position="20"/>
        <end position="116"/>
    </location>
</feature>
<keyword evidence="3" id="KW-1185">Reference proteome</keyword>
<reference evidence="3" key="1">
    <citation type="submission" date="2016-06" db="EMBL/GenBank/DDBJ databases">
        <authorList>
            <person name="Varghese N."/>
            <person name="Submissions Spin"/>
        </authorList>
    </citation>
    <scope>NUCLEOTIDE SEQUENCE [LARGE SCALE GENOMIC DNA]</scope>
    <source>
        <strain evidence="3">DSM 44830</strain>
    </source>
</reference>
<gene>
    <name evidence="2" type="ORF">GA0070564_104364</name>
</gene>
<dbReference type="Gene3D" id="3.30.750.24">
    <property type="entry name" value="STAS domain"/>
    <property type="match status" value="1"/>
</dbReference>
<dbReference type="AlphaFoldDB" id="A0A1C4YTK0"/>
<dbReference type="SUPFAM" id="SSF52091">
    <property type="entry name" value="SpoIIaa-like"/>
    <property type="match status" value="1"/>
</dbReference>
<dbReference type="EMBL" id="FMCX01000004">
    <property type="protein sequence ID" value="SCF24000.1"/>
    <property type="molecule type" value="Genomic_DNA"/>
</dbReference>
<evidence type="ECO:0000313" key="2">
    <source>
        <dbReference type="EMBL" id="SCF24000.1"/>
    </source>
</evidence>
<organism evidence="2 3">
    <name type="scientific">Micromonospora mirobrigensis</name>
    <dbReference type="NCBI Taxonomy" id="262898"/>
    <lineage>
        <taxon>Bacteria</taxon>
        <taxon>Bacillati</taxon>
        <taxon>Actinomycetota</taxon>
        <taxon>Actinomycetes</taxon>
        <taxon>Micromonosporales</taxon>
        <taxon>Micromonosporaceae</taxon>
        <taxon>Micromonospora</taxon>
    </lineage>
</organism>
<name>A0A1C4YTK0_9ACTN</name>
<dbReference type="Pfam" id="PF13466">
    <property type="entry name" value="STAS_2"/>
    <property type="match status" value="1"/>
</dbReference>
<accession>A0A1C4YTK0</accession>
<dbReference type="InterPro" id="IPR002645">
    <property type="entry name" value="STAS_dom"/>
</dbReference>
<dbReference type="InterPro" id="IPR036513">
    <property type="entry name" value="STAS_dom_sf"/>
</dbReference>
<dbReference type="InterPro" id="IPR058548">
    <property type="entry name" value="MlaB-like_STAS"/>
</dbReference>
<protein>
    <submittedName>
        <fullName evidence="2">Anti-anti-sigma factor</fullName>
    </submittedName>
</protein>
<dbReference type="OrthoDB" id="4249752at2"/>
<dbReference type="STRING" id="262898.GA0070564_104364"/>
<sequence>MPPQPLIIEVSPLDAGRARLRLIGELDFDTAPDLVAAAADTRRDGHHELEIDLSDVGLCDSSGLSALVVVHRAGTGPIRLTGANTQVQGLLDRTGLGELLAAAPPSALRGGARDVG</sequence>
<dbReference type="PROSITE" id="PS50801">
    <property type="entry name" value="STAS"/>
    <property type="match status" value="1"/>
</dbReference>
<dbReference type="RefSeq" id="WP_091609479.1">
    <property type="nucleotide sequence ID" value="NZ_FMCX01000004.1"/>
</dbReference>
<proteinExistence type="predicted"/>
<evidence type="ECO:0000313" key="3">
    <source>
        <dbReference type="Proteomes" id="UP000199504"/>
    </source>
</evidence>